<reference evidence="2" key="1">
    <citation type="journal article" date="2021" name="Proc. Natl. Acad. Sci. U.S.A.">
        <title>A Catalog of Tens of Thousands of Viruses from Human Metagenomes Reveals Hidden Associations with Chronic Diseases.</title>
        <authorList>
            <person name="Tisza M.J."/>
            <person name="Buck C.B."/>
        </authorList>
    </citation>
    <scope>NUCLEOTIDE SEQUENCE</scope>
    <source>
        <strain evidence="2">Ctd0M1</strain>
    </source>
</reference>
<sequence>MTRRKRRYERRKAAREAKRAAFLAKYDNYDLVCDRNNLFAAADMAKKHVMWKGTVQRWSIEQLLNTEKLYRDLKAGKDVRRGFAKFKVCERGKTRNISAVRFYERVVQKALCKYVLYPVYTKSLLFDNAASQTGKGTKFANDRMVTALRRHYKKYGTDGYALLVDFKGYFENINHDVLKMKYRKYFKDKKLLAYIDSFVDAYGALGLGLGSETSQMHAIFYPNEIDHAITEKCKGVSYGRYMDDSYIIAKDKSTIVRALSILKQWCDNLKIILSPKKTMIVKIKNGLKWLKTKFFLAVGGKVIKKPCRKSVVIERRKLKKQLRLVASGGLKISELTQSLESWAGSMKRRNARLTVWKMRQLLWRK</sequence>
<accession>A0A8S5RE37</accession>
<dbReference type="PANTHER" id="PTHR34047">
    <property type="entry name" value="NUCLEAR INTRON MATURASE 1, MITOCHONDRIAL-RELATED"/>
    <property type="match status" value="1"/>
</dbReference>
<dbReference type="Pfam" id="PF00078">
    <property type="entry name" value="RVT_1"/>
    <property type="match status" value="1"/>
</dbReference>
<evidence type="ECO:0000313" key="2">
    <source>
        <dbReference type="EMBL" id="DAE29419.1"/>
    </source>
</evidence>
<dbReference type="SUPFAM" id="SSF56672">
    <property type="entry name" value="DNA/RNA polymerases"/>
    <property type="match status" value="1"/>
</dbReference>
<evidence type="ECO:0000259" key="1">
    <source>
        <dbReference type="PROSITE" id="PS50878"/>
    </source>
</evidence>
<proteinExistence type="predicted"/>
<protein>
    <recommendedName>
        <fullName evidence="1">Reverse transcriptase domain-containing protein</fullName>
    </recommendedName>
</protein>
<dbReference type="EMBL" id="BK059094">
    <property type="protein sequence ID" value="DAE29419.1"/>
    <property type="molecule type" value="Genomic_DNA"/>
</dbReference>
<dbReference type="PROSITE" id="PS50878">
    <property type="entry name" value="RT_POL"/>
    <property type="match status" value="1"/>
</dbReference>
<organism evidence="2">
    <name type="scientific">virus sp. ctd0M1</name>
    <dbReference type="NCBI Taxonomy" id="2827993"/>
    <lineage>
        <taxon>Viruses</taxon>
    </lineage>
</organism>
<feature type="domain" description="Reverse transcriptase" evidence="1">
    <location>
        <begin position="1"/>
        <end position="294"/>
    </location>
</feature>
<dbReference type="InterPro" id="IPR051083">
    <property type="entry name" value="GrpII_Intron_Splice-Mob/Def"/>
</dbReference>
<dbReference type="PANTHER" id="PTHR34047:SF8">
    <property type="entry name" value="PROTEIN YKFC"/>
    <property type="match status" value="1"/>
</dbReference>
<name>A0A8S5RE37_9VIRU</name>
<dbReference type="InterPro" id="IPR000477">
    <property type="entry name" value="RT_dom"/>
</dbReference>
<dbReference type="InterPro" id="IPR043502">
    <property type="entry name" value="DNA/RNA_pol_sf"/>
</dbReference>